<feature type="transmembrane region" description="Helical" evidence="8">
    <location>
        <begin position="307"/>
        <end position="325"/>
    </location>
</feature>
<dbReference type="Pfam" id="PF07690">
    <property type="entry name" value="MFS_1"/>
    <property type="match status" value="1"/>
</dbReference>
<feature type="transmembrane region" description="Helical" evidence="8">
    <location>
        <begin position="546"/>
        <end position="567"/>
    </location>
</feature>
<feature type="transmembrane region" description="Helical" evidence="8">
    <location>
        <begin position="436"/>
        <end position="458"/>
    </location>
</feature>
<evidence type="ECO:0000256" key="2">
    <source>
        <dbReference type="ARBA" id="ARBA00008335"/>
    </source>
</evidence>
<evidence type="ECO:0000256" key="4">
    <source>
        <dbReference type="ARBA" id="ARBA00022692"/>
    </source>
</evidence>
<comment type="similarity">
    <text evidence="2">Belongs to the major facilitator superfamily.</text>
</comment>
<gene>
    <name evidence="10" type="ORF">GGP41_004378</name>
</gene>
<keyword evidence="3" id="KW-0813">Transport</keyword>
<dbReference type="EMBL" id="WNKQ01000005">
    <property type="protein sequence ID" value="KAF5851607.1"/>
    <property type="molecule type" value="Genomic_DNA"/>
</dbReference>
<keyword evidence="4 8" id="KW-0812">Transmembrane</keyword>
<dbReference type="PANTHER" id="PTHR23501:SF78">
    <property type="entry name" value="MAJOR FACILITATOR SUPERFAMILY (MFS) PROFILE DOMAIN-CONTAINING PROTEIN-RELATED"/>
    <property type="match status" value="1"/>
</dbReference>
<keyword evidence="6 8" id="KW-0472">Membrane</keyword>
<evidence type="ECO:0000256" key="5">
    <source>
        <dbReference type="ARBA" id="ARBA00022989"/>
    </source>
</evidence>
<feature type="domain" description="Major facilitator superfamily (MFS) profile" evidence="9">
    <location>
        <begin position="86"/>
        <end position="572"/>
    </location>
</feature>
<evidence type="ECO:0000313" key="11">
    <source>
        <dbReference type="Proteomes" id="UP000624244"/>
    </source>
</evidence>
<feature type="transmembrane region" description="Helical" evidence="8">
    <location>
        <begin position="120"/>
        <end position="138"/>
    </location>
</feature>
<evidence type="ECO:0000256" key="8">
    <source>
        <dbReference type="SAM" id="Phobius"/>
    </source>
</evidence>
<feature type="region of interest" description="Disordered" evidence="7">
    <location>
        <begin position="1"/>
        <end position="73"/>
    </location>
</feature>
<feature type="transmembrane region" description="Helical" evidence="8">
    <location>
        <begin position="83"/>
        <end position="100"/>
    </location>
</feature>
<evidence type="ECO:0000256" key="1">
    <source>
        <dbReference type="ARBA" id="ARBA00004127"/>
    </source>
</evidence>
<dbReference type="SUPFAM" id="SSF103473">
    <property type="entry name" value="MFS general substrate transporter"/>
    <property type="match status" value="1"/>
</dbReference>
<organism evidence="10 11">
    <name type="scientific">Cochliobolus sativus</name>
    <name type="common">Common root rot and spot blotch fungus</name>
    <name type="synonym">Bipolaris sorokiniana</name>
    <dbReference type="NCBI Taxonomy" id="45130"/>
    <lineage>
        <taxon>Eukaryota</taxon>
        <taxon>Fungi</taxon>
        <taxon>Dikarya</taxon>
        <taxon>Ascomycota</taxon>
        <taxon>Pezizomycotina</taxon>
        <taxon>Dothideomycetes</taxon>
        <taxon>Pleosporomycetidae</taxon>
        <taxon>Pleosporales</taxon>
        <taxon>Pleosporineae</taxon>
        <taxon>Pleosporaceae</taxon>
        <taxon>Bipolaris</taxon>
    </lineage>
</organism>
<dbReference type="InterPro" id="IPR011701">
    <property type="entry name" value="MFS"/>
</dbReference>
<feature type="transmembrane region" description="Helical" evidence="8">
    <location>
        <begin position="378"/>
        <end position="397"/>
    </location>
</feature>
<dbReference type="PANTHER" id="PTHR23501">
    <property type="entry name" value="MAJOR FACILITATOR SUPERFAMILY"/>
    <property type="match status" value="1"/>
</dbReference>
<sequence length="627" mass="66980">MMMSEQAATDQMNSTHSTKNEDARIPDAPDENRTNQDGHYSTGMTVSNHGNTPLAPTTKQDSDGESDAASIGGQRNTMTATQLRIAIPALSVCLFVSFIDQTSVSTATPAIAVDLNTGTATSWIGTSFLIASTAFQLINGRLSDIFGRKNLLLVSLMLMALGDLGCGFAKSAVQLFVLRAIAGIGGGGINSLVMIIVSDITTLQNRGKYQGWLGAVIALGNGAGPFLGGAIVEGATWRWVFWIIPILTIPTSLIILFFLPLKHRSGGYLEKIRKIDYGGMVLNIASTLLLLIPLSGGGVTYAWASPFFIACTVIGAVLGILFVLYEWKFVALPIMPLCLYRAPHAWALYLQTFLIGLAYFGNFFYLPTYFQSVLRYSPLVSGALILPVVITTSLTSIASGQYMNRVGSYMHCVLAGFALWTLGNGLTILFDRSTGLAVLIVALILEGAGIGLVLQPTLVGMYANGRSEDRAVTTGLRNFIRTIGGAFGLVISGVILSNTLSRHLSQRGFVSESLMSQLTSSTYNLDGFGLTKDQQDVVFDVYMLGLHYIFVFFTACSGVSLSLTFWIGNTSLKAPKKLDGEEAVAATANGDAFQQAAIHGEEVESEGDASHEKDANIGGDSKNTHSS</sequence>
<keyword evidence="5 8" id="KW-1133">Transmembrane helix</keyword>
<evidence type="ECO:0000256" key="3">
    <source>
        <dbReference type="ARBA" id="ARBA00022448"/>
    </source>
</evidence>
<dbReference type="FunFam" id="1.20.1720.10:FF:000013">
    <property type="entry name" value="Related to multidrug resistance proteins"/>
    <property type="match status" value="1"/>
</dbReference>
<feature type="transmembrane region" description="Helical" evidence="8">
    <location>
        <begin position="209"/>
        <end position="227"/>
    </location>
</feature>
<evidence type="ECO:0000256" key="6">
    <source>
        <dbReference type="ARBA" id="ARBA00023136"/>
    </source>
</evidence>
<dbReference type="InterPro" id="IPR020846">
    <property type="entry name" value="MFS_dom"/>
</dbReference>
<dbReference type="GO" id="GO:0012505">
    <property type="term" value="C:endomembrane system"/>
    <property type="evidence" value="ECO:0007669"/>
    <property type="project" value="UniProtKB-SubCell"/>
</dbReference>
<dbReference type="PROSITE" id="PS50850">
    <property type="entry name" value="MFS"/>
    <property type="match status" value="1"/>
</dbReference>
<feature type="transmembrane region" description="Helical" evidence="8">
    <location>
        <begin position="479"/>
        <end position="500"/>
    </location>
</feature>
<proteinExistence type="inferred from homology"/>
<feature type="compositionally biased region" description="Basic and acidic residues" evidence="7">
    <location>
        <begin position="18"/>
        <end position="36"/>
    </location>
</feature>
<dbReference type="GO" id="GO:0046943">
    <property type="term" value="F:carboxylic acid transmembrane transporter activity"/>
    <property type="evidence" value="ECO:0007669"/>
    <property type="project" value="UniProtKB-ARBA"/>
</dbReference>
<dbReference type="Gene3D" id="1.20.1720.10">
    <property type="entry name" value="Multidrug resistance protein D"/>
    <property type="match status" value="1"/>
</dbReference>
<reference evidence="10" key="1">
    <citation type="submission" date="2019-11" db="EMBL/GenBank/DDBJ databases">
        <title>Bipolaris sorokiniana Genome sequencing.</title>
        <authorList>
            <person name="Wang H."/>
        </authorList>
    </citation>
    <scope>NUCLEOTIDE SEQUENCE</scope>
</reference>
<evidence type="ECO:0000313" key="10">
    <source>
        <dbReference type="EMBL" id="KAF5851607.1"/>
    </source>
</evidence>
<feature type="transmembrane region" description="Helical" evidence="8">
    <location>
        <begin position="346"/>
        <end position="366"/>
    </location>
</feature>
<feature type="compositionally biased region" description="Polar residues" evidence="7">
    <location>
        <begin position="37"/>
        <end position="59"/>
    </location>
</feature>
<protein>
    <recommendedName>
        <fullName evidence="9">Major facilitator superfamily (MFS) profile domain-containing protein</fullName>
    </recommendedName>
</protein>
<feature type="transmembrane region" description="Helical" evidence="8">
    <location>
        <begin position="176"/>
        <end position="197"/>
    </location>
</feature>
<feature type="transmembrane region" description="Helical" evidence="8">
    <location>
        <begin position="280"/>
        <end position="301"/>
    </location>
</feature>
<feature type="region of interest" description="Disordered" evidence="7">
    <location>
        <begin position="598"/>
        <end position="627"/>
    </location>
</feature>
<feature type="compositionally biased region" description="Polar residues" evidence="7">
    <location>
        <begin position="1"/>
        <end position="17"/>
    </location>
</feature>
<accession>A0A8H5ZLT9</accession>
<name>A0A8H5ZLT9_COCSA</name>
<dbReference type="GO" id="GO:0005886">
    <property type="term" value="C:plasma membrane"/>
    <property type="evidence" value="ECO:0007669"/>
    <property type="project" value="TreeGrafter"/>
</dbReference>
<comment type="caution">
    <text evidence="10">The sequence shown here is derived from an EMBL/GenBank/DDBJ whole genome shotgun (WGS) entry which is preliminary data.</text>
</comment>
<dbReference type="AlphaFoldDB" id="A0A8H5ZLT9"/>
<feature type="transmembrane region" description="Helical" evidence="8">
    <location>
        <begin position="409"/>
        <end position="430"/>
    </location>
</feature>
<evidence type="ECO:0000256" key="7">
    <source>
        <dbReference type="SAM" id="MobiDB-lite"/>
    </source>
</evidence>
<dbReference type="Proteomes" id="UP000624244">
    <property type="component" value="Unassembled WGS sequence"/>
</dbReference>
<comment type="subcellular location">
    <subcellularLocation>
        <location evidence="1">Endomembrane system</location>
        <topology evidence="1">Multi-pass membrane protein</topology>
    </subcellularLocation>
</comment>
<dbReference type="InterPro" id="IPR036259">
    <property type="entry name" value="MFS_trans_sf"/>
</dbReference>
<dbReference type="Gene3D" id="1.20.1250.20">
    <property type="entry name" value="MFS general substrate transporter like domains"/>
    <property type="match status" value="1"/>
</dbReference>
<evidence type="ECO:0000259" key="9">
    <source>
        <dbReference type="PROSITE" id="PS50850"/>
    </source>
</evidence>
<feature type="transmembrane region" description="Helical" evidence="8">
    <location>
        <begin position="239"/>
        <end position="259"/>
    </location>
</feature>
<feature type="transmembrane region" description="Helical" evidence="8">
    <location>
        <begin position="150"/>
        <end position="170"/>
    </location>
</feature>
<dbReference type="PRINTS" id="PR01036">
    <property type="entry name" value="TCRTETB"/>
</dbReference>